<feature type="domain" description="Thiolase N-terminal" evidence="7">
    <location>
        <begin position="31"/>
        <end position="276"/>
    </location>
</feature>
<evidence type="ECO:0000256" key="2">
    <source>
        <dbReference type="ARBA" id="ARBA00012705"/>
    </source>
</evidence>
<dbReference type="InterPro" id="IPR016039">
    <property type="entry name" value="Thiolase-like"/>
</dbReference>
<gene>
    <name evidence="9" type="ORF">U6N30_14795</name>
</gene>
<dbReference type="PANTHER" id="PTHR18919">
    <property type="entry name" value="ACETYL-COA C-ACYLTRANSFERASE"/>
    <property type="match status" value="1"/>
</dbReference>
<evidence type="ECO:0000256" key="3">
    <source>
        <dbReference type="ARBA" id="ARBA00022679"/>
    </source>
</evidence>
<evidence type="ECO:0000313" key="9">
    <source>
        <dbReference type="EMBL" id="WRL66550.1"/>
    </source>
</evidence>
<reference evidence="9 10" key="1">
    <citation type="submission" date="2023-12" db="EMBL/GenBank/DDBJ databases">
        <title>Blastococcus brunescens sp. nov., an actonobacterium isolated from sandstone collected in sahara desert.</title>
        <authorList>
            <person name="Gtari M."/>
            <person name="Ghodhbane F."/>
        </authorList>
    </citation>
    <scope>NUCLEOTIDE SEQUENCE [LARGE SCALE GENOMIC DNA]</scope>
    <source>
        <strain evidence="9 10">BMG 8361</strain>
    </source>
</reference>
<dbReference type="InterPro" id="IPR002155">
    <property type="entry name" value="Thiolase"/>
</dbReference>
<keyword evidence="10" id="KW-1185">Reference proteome</keyword>
<dbReference type="Pfam" id="PF00108">
    <property type="entry name" value="Thiolase_N"/>
    <property type="match status" value="1"/>
</dbReference>
<dbReference type="GO" id="GO:0016746">
    <property type="term" value="F:acyltransferase activity"/>
    <property type="evidence" value="ECO:0007669"/>
    <property type="project" value="UniProtKB-KW"/>
</dbReference>
<dbReference type="RefSeq" id="WP_324277862.1">
    <property type="nucleotide sequence ID" value="NZ_CP141261.1"/>
</dbReference>
<dbReference type="Gene3D" id="3.40.47.10">
    <property type="match status" value="2"/>
</dbReference>
<sequence length="410" mass="42269">MREWMTRITFSTRGGSVQYTDVAIPLGHAWSSPFAKWQGSLAEVSSLDLAVAVTQQALAHRGVDPAVLDGVVLGWTVPQRDIFYGAPTLAARLGATGLSGPMVSQACATSVAALHAAAGAVGAGAGPQLVVATDRISNGPTLSWPAPSGMGGAPVTSHWVLDSFARDPWAGAGMLAAAEAVAAEMGAGRSELDDLTALRWEQYAAGLADDRAFQRRYQVPVEIPQRKGSLTLDADEGIRPKTRDGIAGLPPAAAEALHTFASQTHPADGCAGAVVTTAARARELSGEGIVRILGSGFARVAKSRMPKAPVPAARSALQAAGLDFGDVQAITTHNPFAVNDLYFARETGVKPEAMNTYGCSLVFGHPQGPTGLRSVAELIEELRLRGGGIGLFTGCAAGDTGAALVLEVTD</sequence>
<accession>A0ABZ1BB77</accession>
<dbReference type="CDD" id="cd00751">
    <property type="entry name" value="thiolase"/>
    <property type="match status" value="1"/>
</dbReference>
<dbReference type="PANTHER" id="PTHR18919:SF107">
    <property type="entry name" value="ACETYL-COA ACETYLTRANSFERASE, CYTOSOLIC"/>
    <property type="match status" value="1"/>
</dbReference>
<dbReference type="Proteomes" id="UP001324287">
    <property type="component" value="Chromosome"/>
</dbReference>
<evidence type="ECO:0000259" key="7">
    <source>
        <dbReference type="Pfam" id="PF00108"/>
    </source>
</evidence>
<dbReference type="EC" id="2.3.1.9" evidence="2"/>
<keyword evidence="4 6" id="KW-0012">Acyltransferase</keyword>
<evidence type="ECO:0000256" key="6">
    <source>
        <dbReference type="RuleBase" id="RU003557"/>
    </source>
</evidence>
<proteinExistence type="inferred from homology"/>
<evidence type="ECO:0000259" key="8">
    <source>
        <dbReference type="Pfam" id="PF02803"/>
    </source>
</evidence>
<dbReference type="EMBL" id="CP141261">
    <property type="protein sequence ID" value="WRL66550.1"/>
    <property type="molecule type" value="Genomic_DNA"/>
</dbReference>
<protein>
    <recommendedName>
        <fullName evidence="5">Probable acetyl-CoA acetyltransferase</fullName>
        <ecNumber evidence="2">2.3.1.9</ecNumber>
    </recommendedName>
</protein>
<dbReference type="PIRSF" id="PIRSF000429">
    <property type="entry name" value="Ac-CoA_Ac_transf"/>
    <property type="match status" value="1"/>
</dbReference>
<organism evidence="9 10">
    <name type="scientific">Blastococcus brunescens</name>
    <dbReference type="NCBI Taxonomy" id="1564165"/>
    <lineage>
        <taxon>Bacteria</taxon>
        <taxon>Bacillati</taxon>
        <taxon>Actinomycetota</taxon>
        <taxon>Actinomycetes</taxon>
        <taxon>Geodermatophilales</taxon>
        <taxon>Geodermatophilaceae</taxon>
        <taxon>Blastococcus</taxon>
    </lineage>
</organism>
<dbReference type="InterPro" id="IPR020616">
    <property type="entry name" value="Thiolase_N"/>
</dbReference>
<feature type="domain" description="Thiolase C-terminal" evidence="8">
    <location>
        <begin position="295"/>
        <end position="407"/>
    </location>
</feature>
<dbReference type="InterPro" id="IPR020617">
    <property type="entry name" value="Thiolase_C"/>
</dbReference>
<evidence type="ECO:0000256" key="1">
    <source>
        <dbReference type="ARBA" id="ARBA00010982"/>
    </source>
</evidence>
<name>A0ABZ1BB77_9ACTN</name>
<comment type="similarity">
    <text evidence="1 6">Belongs to the thiolase-like superfamily. Thiolase family.</text>
</comment>
<evidence type="ECO:0000313" key="10">
    <source>
        <dbReference type="Proteomes" id="UP001324287"/>
    </source>
</evidence>
<evidence type="ECO:0000256" key="5">
    <source>
        <dbReference type="ARBA" id="ARBA00040529"/>
    </source>
</evidence>
<evidence type="ECO:0000256" key="4">
    <source>
        <dbReference type="ARBA" id="ARBA00023315"/>
    </source>
</evidence>
<dbReference type="Pfam" id="PF02803">
    <property type="entry name" value="Thiolase_C"/>
    <property type="match status" value="1"/>
</dbReference>
<dbReference type="SUPFAM" id="SSF53901">
    <property type="entry name" value="Thiolase-like"/>
    <property type="match status" value="1"/>
</dbReference>
<keyword evidence="3 6" id="KW-0808">Transferase</keyword>